<comment type="caution">
    <text evidence="2">The sequence shown here is derived from an EMBL/GenBank/DDBJ whole genome shotgun (WGS) entry which is preliminary data.</text>
</comment>
<feature type="domain" description="HD" evidence="1">
    <location>
        <begin position="28"/>
        <end position="131"/>
    </location>
</feature>
<sequence length="219" mass="25204">MNPEQEKTIQKVADEVRQKLEGEGSGHDWWHIVRVWNMAKHIGKSESTDIFVVELAALLHDIADWKFHDGDDTVGPKIARQVLEKHSVPAEVINEVCDIIMDMSFKGAGVKTEMKTLEGKVVQDSDRLDAIGAIGVARTFAYGGHKNRPMYDPNKKPSMHQSKEEYFKSESPTINHFYEKLLLLKDRMNTETAKELAEGRHQFMEEYLDRFFQEWDGKI</sequence>
<dbReference type="InterPro" id="IPR003607">
    <property type="entry name" value="HD/PDEase_dom"/>
</dbReference>
<dbReference type="Proteomes" id="UP000179005">
    <property type="component" value="Unassembled WGS sequence"/>
</dbReference>
<dbReference type="GO" id="GO:0016787">
    <property type="term" value="F:hydrolase activity"/>
    <property type="evidence" value="ECO:0007669"/>
    <property type="project" value="UniProtKB-KW"/>
</dbReference>
<dbReference type="PANTHER" id="PTHR33594">
    <property type="entry name" value="SUPERFAMILY HYDROLASE, PUTATIVE (AFU_ORTHOLOGUE AFUA_1G03035)-RELATED"/>
    <property type="match status" value="1"/>
</dbReference>
<dbReference type="EMBL" id="MEVC01000003">
    <property type="protein sequence ID" value="OGC56102.1"/>
    <property type="molecule type" value="Genomic_DNA"/>
</dbReference>
<dbReference type="Gene3D" id="1.20.58.1910">
    <property type="match status" value="1"/>
</dbReference>
<dbReference type="SMART" id="SM00471">
    <property type="entry name" value="HDc"/>
    <property type="match status" value="1"/>
</dbReference>
<evidence type="ECO:0000313" key="3">
    <source>
        <dbReference type="Proteomes" id="UP000179005"/>
    </source>
</evidence>
<name>A0A1F4VFQ1_UNCKA</name>
<dbReference type="SUPFAM" id="SSF109604">
    <property type="entry name" value="HD-domain/PDEase-like"/>
    <property type="match status" value="1"/>
</dbReference>
<evidence type="ECO:0000313" key="2">
    <source>
        <dbReference type="EMBL" id="OGC56102.1"/>
    </source>
</evidence>
<keyword evidence="2" id="KW-0378">Hydrolase</keyword>
<dbReference type="STRING" id="1802619.A2797_01895"/>
<dbReference type="PANTHER" id="PTHR33594:SF1">
    <property type="entry name" value="HD_PDEASE DOMAIN-CONTAINING PROTEIN"/>
    <property type="match status" value="1"/>
</dbReference>
<proteinExistence type="predicted"/>
<evidence type="ECO:0000259" key="1">
    <source>
        <dbReference type="PROSITE" id="PS51831"/>
    </source>
</evidence>
<gene>
    <name evidence="2" type="ORF">A2797_01895</name>
</gene>
<dbReference type="PROSITE" id="PS51831">
    <property type="entry name" value="HD"/>
    <property type="match status" value="1"/>
</dbReference>
<dbReference type="Pfam" id="PF01966">
    <property type="entry name" value="HD"/>
    <property type="match status" value="1"/>
</dbReference>
<dbReference type="InterPro" id="IPR006674">
    <property type="entry name" value="HD_domain"/>
</dbReference>
<organism evidence="2 3">
    <name type="scientific">candidate division WWE3 bacterium RIFCSPHIGHO2_01_FULL_48_15</name>
    <dbReference type="NCBI Taxonomy" id="1802619"/>
    <lineage>
        <taxon>Bacteria</taxon>
        <taxon>Katanobacteria</taxon>
    </lineage>
</organism>
<dbReference type="AlphaFoldDB" id="A0A1F4VFQ1"/>
<accession>A0A1F4VFQ1</accession>
<protein>
    <submittedName>
        <fullName evidence="2">Phosphohydrolase</fullName>
    </submittedName>
</protein>
<dbReference type="CDD" id="cd00077">
    <property type="entry name" value="HDc"/>
    <property type="match status" value="1"/>
</dbReference>
<dbReference type="Gene3D" id="1.10.472.50">
    <property type="entry name" value="HD-domain/PDEase-like"/>
    <property type="match status" value="1"/>
</dbReference>
<reference evidence="2 3" key="1">
    <citation type="journal article" date="2016" name="Nat. Commun.">
        <title>Thousands of microbial genomes shed light on interconnected biogeochemical processes in an aquifer system.</title>
        <authorList>
            <person name="Anantharaman K."/>
            <person name="Brown C.T."/>
            <person name="Hug L.A."/>
            <person name="Sharon I."/>
            <person name="Castelle C.J."/>
            <person name="Probst A.J."/>
            <person name="Thomas B.C."/>
            <person name="Singh A."/>
            <person name="Wilkins M.J."/>
            <person name="Karaoz U."/>
            <person name="Brodie E.L."/>
            <person name="Williams K.H."/>
            <person name="Hubbard S.S."/>
            <person name="Banfield J.F."/>
        </authorList>
    </citation>
    <scope>NUCLEOTIDE SEQUENCE [LARGE SCALE GENOMIC DNA]</scope>
</reference>